<dbReference type="eggNOG" id="COG4506">
    <property type="taxonomic scope" value="Bacteria"/>
</dbReference>
<keyword evidence="2" id="KW-1185">Reference proteome</keyword>
<gene>
    <name evidence="1" type="ordered locus">Halha_2492</name>
</gene>
<dbReference type="HOGENOM" id="CLU_120388_0_0_9"/>
<protein>
    <recommendedName>
        <fullName evidence="3">DUF1934 domain-containing protein</fullName>
    </recommendedName>
</protein>
<accession>L0KBJ3</accession>
<proteinExistence type="predicted"/>
<name>L0KBJ3_HALHC</name>
<evidence type="ECO:0000313" key="2">
    <source>
        <dbReference type="Proteomes" id="UP000010880"/>
    </source>
</evidence>
<reference evidence="2" key="1">
    <citation type="submission" date="2012-02" db="EMBL/GenBank/DDBJ databases">
        <title>The complete genome of Halobacteroides halobius DSM 5150.</title>
        <authorList>
            <person name="Lucas S."/>
            <person name="Copeland A."/>
            <person name="Lapidus A."/>
            <person name="Glavina del Rio T."/>
            <person name="Dalin E."/>
            <person name="Tice H."/>
            <person name="Bruce D."/>
            <person name="Goodwin L."/>
            <person name="Pitluck S."/>
            <person name="Peters L."/>
            <person name="Mikhailova N."/>
            <person name="Gu W."/>
            <person name="Kyrpides N."/>
            <person name="Mavromatis K."/>
            <person name="Ivanova N."/>
            <person name="Brettin T."/>
            <person name="Detter J.C."/>
            <person name="Han C."/>
            <person name="Larimer F."/>
            <person name="Land M."/>
            <person name="Hauser L."/>
            <person name="Markowitz V."/>
            <person name="Cheng J.-F."/>
            <person name="Hugenholtz P."/>
            <person name="Woyke T."/>
            <person name="Wu D."/>
            <person name="Tindall B."/>
            <person name="Pomrenke H."/>
            <person name="Brambilla E."/>
            <person name="Klenk H.-P."/>
            <person name="Eisen J.A."/>
        </authorList>
    </citation>
    <scope>NUCLEOTIDE SEQUENCE [LARGE SCALE GENOMIC DNA]</scope>
    <source>
        <strain evidence="2">ATCC 35273 / DSM 5150 / MD-1</strain>
    </source>
</reference>
<sequence length="138" mass="16071">MTKEVSIKITGKQKNGTEETEINNHTKGKFYNKQGTYYLRYQEEAKGLKGVNTTLKIEDNQVTLIRQGKVRTIQEFMPQTKTKFDYKTPYGRLELEIEVEILNVNIGSRAGEINLKYQLYDKQGLIGTNWLNIVYKEE</sequence>
<dbReference type="InterPro" id="IPR015231">
    <property type="entry name" value="DUF1934"/>
</dbReference>
<organism evidence="1 2">
    <name type="scientific">Halobacteroides halobius (strain ATCC 35273 / DSM 5150 / MD-1)</name>
    <dbReference type="NCBI Taxonomy" id="748449"/>
    <lineage>
        <taxon>Bacteria</taxon>
        <taxon>Bacillati</taxon>
        <taxon>Bacillota</taxon>
        <taxon>Clostridia</taxon>
        <taxon>Halanaerobiales</taxon>
        <taxon>Halobacteroidaceae</taxon>
        <taxon>Halobacteroides</taxon>
    </lineage>
</organism>
<dbReference type="KEGG" id="hhl:Halha_2492"/>
<dbReference type="OrthoDB" id="1680906at2"/>
<dbReference type="Pfam" id="PF09148">
    <property type="entry name" value="DUF1934"/>
    <property type="match status" value="1"/>
</dbReference>
<dbReference type="STRING" id="748449.Halha_2492"/>
<dbReference type="SUPFAM" id="SSF50814">
    <property type="entry name" value="Lipocalins"/>
    <property type="match status" value="1"/>
</dbReference>
<dbReference type="Proteomes" id="UP000010880">
    <property type="component" value="Chromosome"/>
</dbReference>
<dbReference type="Gene3D" id="2.40.128.20">
    <property type="match status" value="1"/>
</dbReference>
<dbReference type="InterPro" id="IPR012674">
    <property type="entry name" value="Calycin"/>
</dbReference>
<evidence type="ECO:0000313" key="1">
    <source>
        <dbReference type="EMBL" id="AGB42366.1"/>
    </source>
</evidence>
<dbReference type="RefSeq" id="WP_015328080.1">
    <property type="nucleotide sequence ID" value="NC_019978.1"/>
</dbReference>
<dbReference type="EMBL" id="CP003359">
    <property type="protein sequence ID" value="AGB42366.1"/>
    <property type="molecule type" value="Genomic_DNA"/>
</dbReference>
<dbReference type="AlphaFoldDB" id="L0KBJ3"/>
<evidence type="ECO:0008006" key="3">
    <source>
        <dbReference type="Google" id="ProtNLM"/>
    </source>
</evidence>